<evidence type="ECO:0000256" key="1">
    <source>
        <dbReference type="SAM" id="MobiDB-lite"/>
    </source>
</evidence>
<evidence type="ECO:0000313" key="2">
    <source>
        <dbReference type="EMBL" id="OUI87086.1"/>
    </source>
</evidence>
<evidence type="ECO:0000313" key="3">
    <source>
        <dbReference type="Proteomes" id="UP000194565"/>
    </source>
</evidence>
<feature type="compositionally biased region" description="Basic residues" evidence="1">
    <location>
        <begin position="29"/>
        <end position="43"/>
    </location>
</feature>
<gene>
    <name evidence="2" type="ORF">HC62_01370</name>
</gene>
<feature type="region of interest" description="Disordered" evidence="1">
    <location>
        <begin position="29"/>
        <end position="52"/>
    </location>
</feature>
<dbReference type="EMBL" id="JOMM01000012">
    <property type="protein sequence ID" value="OUI87086.1"/>
    <property type="molecule type" value="Genomic_DNA"/>
</dbReference>
<organism evidence="2 3">
    <name type="scientific">Acetobacter tropicalis</name>
    <dbReference type="NCBI Taxonomy" id="104102"/>
    <lineage>
        <taxon>Bacteria</taxon>
        <taxon>Pseudomonadati</taxon>
        <taxon>Pseudomonadota</taxon>
        <taxon>Alphaproteobacteria</taxon>
        <taxon>Acetobacterales</taxon>
        <taxon>Acetobacteraceae</taxon>
        <taxon>Acetobacter</taxon>
    </lineage>
</organism>
<reference evidence="2 3" key="1">
    <citation type="submission" date="2014-06" db="EMBL/GenBank/DDBJ databases">
        <authorList>
            <person name="Ju J."/>
            <person name="Zhang J."/>
        </authorList>
    </citation>
    <scope>NUCLEOTIDE SEQUENCE [LARGE SCALE GENOMIC DNA]</scope>
    <source>
        <strain evidence="2">DmW_042</strain>
    </source>
</reference>
<proteinExistence type="predicted"/>
<sequence length="84" mass="9828">MSLDADYFWQTQSGTIELFFGTQNTYRQTSKKRTSKPHRHHRFSPSPSTEVQSKKVGKCDVSFNEKDQDFFCFPASLMLYPVVR</sequence>
<protein>
    <submittedName>
        <fullName evidence="2">Uncharacterized protein</fullName>
    </submittedName>
</protein>
<name>A0A252ABX3_9PROT</name>
<dbReference type="AlphaFoldDB" id="A0A252ABX3"/>
<comment type="caution">
    <text evidence="2">The sequence shown here is derived from an EMBL/GenBank/DDBJ whole genome shotgun (WGS) entry which is preliminary data.</text>
</comment>
<dbReference type="Proteomes" id="UP000194565">
    <property type="component" value="Unassembled WGS sequence"/>
</dbReference>
<accession>A0A252ABX3</accession>